<dbReference type="InterPro" id="IPR025699">
    <property type="entry name" value="ABC2_memb-like"/>
</dbReference>
<keyword evidence="1" id="KW-0472">Membrane</keyword>
<sequence length="217" mass="23751">MKGLIFRDLLIYFRRMNKSSYITEAVMFIFFLGISARTPAIGLSAYILLCMPLQMSAMPMAMKDMDSNYSGAILTRLMPFSSGEVVGARFLAAFCVQGIYLVYMVPFCIIHSFIAGGQGVLDYLLLILAGLIIGAFLTSMNLLAGFLGNINVSSMVYVLMVVAVAVIYIVSVALKINMADLVARPSVLWICGAGAAGAMIFVSYKVSLMAYRRTFFR</sequence>
<feature type="transmembrane region" description="Helical" evidence="1">
    <location>
        <begin position="99"/>
        <end position="117"/>
    </location>
</feature>
<keyword evidence="1" id="KW-0812">Transmembrane</keyword>
<evidence type="ECO:0000313" key="3">
    <source>
        <dbReference type="Proteomes" id="UP000823927"/>
    </source>
</evidence>
<gene>
    <name evidence="2" type="ORF">IAB46_00015</name>
</gene>
<feature type="transmembrane region" description="Helical" evidence="1">
    <location>
        <begin position="21"/>
        <end position="49"/>
    </location>
</feature>
<feature type="transmembrane region" description="Helical" evidence="1">
    <location>
        <begin position="156"/>
        <end position="174"/>
    </location>
</feature>
<evidence type="ECO:0000256" key="1">
    <source>
        <dbReference type="SAM" id="Phobius"/>
    </source>
</evidence>
<organism evidence="2 3">
    <name type="scientific">Candidatus Scybalocola faecigallinarum</name>
    <dbReference type="NCBI Taxonomy" id="2840941"/>
    <lineage>
        <taxon>Bacteria</taxon>
        <taxon>Bacillati</taxon>
        <taxon>Bacillota</taxon>
        <taxon>Clostridia</taxon>
        <taxon>Lachnospirales</taxon>
        <taxon>Lachnospiraceae</taxon>
        <taxon>Lachnospiraceae incertae sedis</taxon>
        <taxon>Candidatus Scybalocola (ex Gilroy et al. 2021)</taxon>
    </lineage>
</organism>
<feature type="transmembrane region" description="Helical" evidence="1">
    <location>
        <begin position="186"/>
        <end position="207"/>
    </location>
</feature>
<keyword evidence="1" id="KW-1133">Transmembrane helix</keyword>
<reference evidence="2" key="2">
    <citation type="journal article" date="2021" name="PeerJ">
        <title>Extensive microbial diversity within the chicken gut microbiome revealed by metagenomics and culture.</title>
        <authorList>
            <person name="Gilroy R."/>
            <person name="Ravi A."/>
            <person name="Getino M."/>
            <person name="Pursley I."/>
            <person name="Horton D.L."/>
            <person name="Alikhan N.F."/>
            <person name="Baker D."/>
            <person name="Gharbi K."/>
            <person name="Hall N."/>
            <person name="Watson M."/>
            <person name="Adriaenssens E.M."/>
            <person name="Foster-Nyarko E."/>
            <person name="Jarju S."/>
            <person name="Secka A."/>
            <person name="Antonio M."/>
            <person name="Oren A."/>
            <person name="Chaudhuri R.R."/>
            <person name="La Ragione R."/>
            <person name="Hildebrand F."/>
            <person name="Pallen M.J."/>
        </authorList>
    </citation>
    <scope>NUCLEOTIDE SEQUENCE</scope>
    <source>
        <strain evidence="2">CHK178-757</strain>
    </source>
</reference>
<evidence type="ECO:0000313" key="2">
    <source>
        <dbReference type="EMBL" id="HIS45948.1"/>
    </source>
</evidence>
<dbReference type="Proteomes" id="UP000823927">
    <property type="component" value="Unassembled WGS sequence"/>
</dbReference>
<accession>A0A9D1F1U6</accession>
<protein>
    <submittedName>
        <fullName evidence="2">ABC-2 transporter permease</fullName>
    </submittedName>
</protein>
<dbReference type="Pfam" id="PF13346">
    <property type="entry name" value="ABC2_membrane_5"/>
    <property type="match status" value="1"/>
</dbReference>
<dbReference type="EMBL" id="DVIT01000001">
    <property type="protein sequence ID" value="HIS45948.1"/>
    <property type="molecule type" value="Genomic_DNA"/>
</dbReference>
<comment type="caution">
    <text evidence="2">The sequence shown here is derived from an EMBL/GenBank/DDBJ whole genome shotgun (WGS) entry which is preliminary data.</text>
</comment>
<dbReference type="AlphaFoldDB" id="A0A9D1F1U6"/>
<feature type="transmembrane region" description="Helical" evidence="1">
    <location>
        <begin position="123"/>
        <end position="144"/>
    </location>
</feature>
<name>A0A9D1F1U6_9FIRM</name>
<proteinExistence type="predicted"/>
<reference evidence="2" key="1">
    <citation type="submission" date="2020-10" db="EMBL/GenBank/DDBJ databases">
        <authorList>
            <person name="Gilroy R."/>
        </authorList>
    </citation>
    <scope>NUCLEOTIDE SEQUENCE</scope>
    <source>
        <strain evidence="2">CHK178-757</strain>
    </source>
</reference>